<keyword evidence="3" id="KW-1185">Reference proteome</keyword>
<gene>
    <name evidence="2" type="ORF">ABB37_00385</name>
</gene>
<feature type="compositionally biased region" description="Low complexity" evidence="1">
    <location>
        <begin position="590"/>
        <end position="601"/>
    </location>
</feature>
<evidence type="ECO:0000256" key="1">
    <source>
        <dbReference type="SAM" id="MobiDB-lite"/>
    </source>
</evidence>
<dbReference type="Proteomes" id="UP000037923">
    <property type="component" value="Unassembled WGS sequence"/>
</dbReference>
<comment type="caution">
    <text evidence="2">The sequence shown here is derived from an EMBL/GenBank/DDBJ whole genome shotgun (WGS) entry which is preliminary data.</text>
</comment>
<feature type="region of interest" description="Disordered" evidence="1">
    <location>
        <begin position="190"/>
        <end position="214"/>
    </location>
</feature>
<feature type="region of interest" description="Disordered" evidence="1">
    <location>
        <begin position="588"/>
        <end position="634"/>
    </location>
</feature>
<dbReference type="AlphaFoldDB" id="A0A0N0E080"/>
<dbReference type="EMBL" id="LGTL01000001">
    <property type="protein sequence ID" value="KPA86131.1"/>
    <property type="molecule type" value="Genomic_DNA"/>
</dbReference>
<protein>
    <submittedName>
        <fullName evidence="2">Uncharacterized protein</fullName>
    </submittedName>
</protein>
<reference evidence="2 3" key="1">
    <citation type="submission" date="2015-07" db="EMBL/GenBank/DDBJ databases">
        <title>High-quality genome of monoxenous trypanosomatid Leptomonas pyrrhocoris.</title>
        <authorList>
            <person name="Flegontov P."/>
            <person name="Butenko A."/>
            <person name="Firsov S."/>
            <person name="Vlcek C."/>
            <person name="Logacheva M.D."/>
            <person name="Field M."/>
            <person name="Filatov D."/>
            <person name="Flegontova O."/>
            <person name="Gerasimov E."/>
            <person name="Jackson A.P."/>
            <person name="Kelly S."/>
            <person name="Opperdoes F."/>
            <person name="O'Reilly A."/>
            <person name="Votypka J."/>
            <person name="Yurchenko V."/>
            <person name="Lukes J."/>
        </authorList>
    </citation>
    <scope>NUCLEOTIDE SEQUENCE [LARGE SCALE GENOMIC DNA]</scope>
    <source>
        <strain evidence="2">H10</strain>
    </source>
</reference>
<evidence type="ECO:0000313" key="2">
    <source>
        <dbReference type="EMBL" id="KPA86131.1"/>
    </source>
</evidence>
<dbReference type="RefSeq" id="XP_015664570.1">
    <property type="nucleotide sequence ID" value="XM_015796562.1"/>
</dbReference>
<proteinExistence type="predicted"/>
<dbReference type="VEuPathDB" id="TriTrypDB:LpyrH10_01_3850"/>
<feature type="compositionally biased region" description="Low complexity" evidence="1">
    <location>
        <begin position="611"/>
        <end position="622"/>
    </location>
</feature>
<name>A0A0N0E080_LEPPY</name>
<accession>A0A0N0E080</accession>
<evidence type="ECO:0000313" key="3">
    <source>
        <dbReference type="Proteomes" id="UP000037923"/>
    </source>
</evidence>
<dbReference type="GeneID" id="26900683"/>
<dbReference type="OMA" id="GHTRETW"/>
<sequence>MFKRRGSWRAALGLGRPRCSRLTATNTMDAPPSPQLTSSIINASIGITVKANNSSFSSSSPSTSFLVGAKPHASLLAAFSENVVQRREHALVASSLAMMPSNGTAPVGQGETLQHALATRDAFRVFCAILQQKQEPALIGACAVGKNDVEEILCNAEREANSVATMLCACVAVTLSPADWPIWVATRFESSGPASRPVTPDFTPRSNTAGGTSSTAATQTWAALSPLHLLAAHTLRNIARQLPRSAQIAAVSPLPLLRWLAQLCGVCLAPSPQAALRLAQEVGKVSLDAAGIALTAHCAASALTLYDTAQHQQQQQPLSSAKTVPQEERWLSLWTQLTQPSAAPPSRIPFSLSTAVTSGRAENWSDGLSPAALRAARVSWHLHCLLTVKEASHAARLLTGTLQDANGAKNESRKTDTQRDARVDSAEGLRVALPITPATQAELLASLPLPLLEEDRLGERLSFSLLTEMHNTMDSPIEVCAPPLPRRPCSFVPAVWTHAVVYARMLRYILSSTAQVQRESDYVQHLHDLALLLSSANVYALAASFVPADQPLTVVMVAAKDAHREEHMRQVVSAVRAVVDVLCEEPTPPSASASASAPTSSRTVTQGGGALATTTASLPLRSAARKQTTRRADAHSLRVQQFTNTLGAFSWKWREDVMGDVDGAVKAAVHLLSSLLELCSSRKTSLPLRNAEPKWRRELRERTAVRAHKFEVLLQELPHAEIRAVLRTLLGHGYHREGSQLGVSLLKGDQVDLRYYTLPLLGSLYLAVSASAAAHLPAVTVTEATQGAAGESDRWRQSVYQMYRRRFEIYGDADLNVHAPSYTTLQMEGGKTTTQECMNSTPSSPSTSTATALVRTPENKLVEALVLASTAPTSASLENGTAELANCFLNRRVVVAGRGVVVDVGASYRPLHGGAVFGSWIRKGTARL</sequence>
<dbReference type="OrthoDB" id="273196at2759"/>
<organism evidence="2 3">
    <name type="scientific">Leptomonas pyrrhocoris</name>
    <name type="common">Firebug parasite</name>
    <dbReference type="NCBI Taxonomy" id="157538"/>
    <lineage>
        <taxon>Eukaryota</taxon>
        <taxon>Discoba</taxon>
        <taxon>Euglenozoa</taxon>
        <taxon>Kinetoplastea</taxon>
        <taxon>Metakinetoplastina</taxon>
        <taxon>Trypanosomatida</taxon>
        <taxon>Trypanosomatidae</taxon>
        <taxon>Leishmaniinae</taxon>
        <taxon>Leptomonas</taxon>
    </lineage>
</organism>